<dbReference type="InterPro" id="IPR050176">
    <property type="entry name" value="LTTR"/>
</dbReference>
<dbReference type="PRINTS" id="PR00039">
    <property type="entry name" value="HTHLYSR"/>
</dbReference>
<dbReference type="EMBL" id="RHHM01000008">
    <property type="protein sequence ID" value="RQM37956.1"/>
    <property type="molecule type" value="Genomic_DNA"/>
</dbReference>
<dbReference type="PANTHER" id="PTHR30579">
    <property type="entry name" value="TRANSCRIPTIONAL REGULATOR"/>
    <property type="match status" value="1"/>
</dbReference>
<dbReference type="PROSITE" id="PS50931">
    <property type="entry name" value="HTH_LYSR"/>
    <property type="match status" value="1"/>
</dbReference>
<dbReference type="InterPro" id="IPR036390">
    <property type="entry name" value="WH_DNA-bd_sf"/>
</dbReference>
<keyword evidence="7" id="KW-1185">Reference proteome</keyword>
<dbReference type="GO" id="GO:0003677">
    <property type="term" value="F:DNA binding"/>
    <property type="evidence" value="ECO:0007669"/>
    <property type="project" value="UniProtKB-KW"/>
</dbReference>
<proteinExistence type="inferred from homology"/>
<protein>
    <submittedName>
        <fullName evidence="6">LysR family transcriptional regulator</fullName>
    </submittedName>
</protein>
<comment type="caution">
    <text evidence="6">The sequence shown here is derived from an EMBL/GenBank/DDBJ whole genome shotgun (WGS) entry which is preliminary data.</text>
</comment>
<evidence type="ECO:0000313" key="7">
    <source>
        <dbReference type="Proteomes" id="UP000279457"/>
    </source>
</evidence>
<sequence length="87" mass="9848">MNIDTGVLRSLVFIKERGTFLSAATELNRTQSALSQQMALFEEQLGKSLFIRKGRNKVLNDEGMRIYKIAKLIIELTDEIKTSSAEK</sequence>
<dbReference type="AlphaFoldDB" id="A0A3N6SK16"/>
<gene>
    <name evidence="6" type="ORF">EB241_11765</name>
</gene>
<dbReference type="InterPro" id="IPR036388">
    <property type="entry name" value="WH-like_DNA-bd_sf"/>
</dbReference>
<dbReference type="InterPro" id="IPR000847">
    <property type="entry name" value="LysR_HTH_N"/>
</dbReference>
<name>A0A3N6SK16_9GAMM</name>
<evidence type="ECO:0000313" key="6">
    <source>
        <dbReference type="EMBL" id="RQM37956.1"/>
    </source>
</evidence>
<evidence type="ECO:0000256" key="4">
    <source>
        <dbReference type="ARBA" id="ARBA00023163"/>
    </source>
</evidence>
<accession>A0A3N6SK16</accession>
<dbReference type="Pfam" id="PF00126">
    <property type="entry name" value="HTH_1"/>
    <property type="match status" value="1"/>
</dbReference>
<dbReference type="RefSeq" id="WP_124233311.1">
    <property type="nucleotide sequence ID" value="NZ_RHHM01000008.1"/>
</dbReference>
<evidence type="ECO:0000256" key="2">
    <source>
        <dbReference type="ARBA" id="ARBA00023015"/>
    </source>
</evidence>
<evidence type="ECO:0000256" key="1">
    <source>
        <dbReference type="ARBA" id="ARBA00009437"/>
    </source>
</evidence>
<keyword evidence="3" id="KW-0238">DNA-binding</keyword>
<feature type="domain" description="HTH lysR-type" evidence="5">
    <location>
        <begin position="1"/>
        <end position="60"/>
    </location>
</feature>
<evidence type="ECO:0000259" key="5">
    <source>
        <dbReference type="PROSITE" id="PS50931"/>
    </source>
</evidence>
<organism evidence="6 7">
    <name type="scientific">Erwinia psidii</name>
    <dbReference type="NCBI Taxonomy" id="69224"/>
    <lineage>
        <taxon>Bacteria</taxon>
        <taxon>Pseudomonadati</taxon>
        <taxon>Pseudomonadota</taxon>
        <taxon>Gammaproteobacteria</taxon>
        <taxon>Enterobacterales</taxon>
        <taxon>Erwiniaceae</taxon>
        <taxon>Erwinia</taxon>
    </lineage>
</organism>
<keyword evidence="4" id="KW-0804">Transcription</keyword>
<reference evidence="6 7" key="1">
    <citation type="submission" date="2018-10" db="EMBL/GenBank/DDBJ databases">
        <title>Draft genome sequence for the type isolate of Erwinia psidii, agent causal of bacterial blight in guava (Psidium guajava) and wilt and die-back of Eucalyptus spp.</title>
        <authorList>
            <person name="Hermenegildo P.S."/>
            <person name="Santos S.A."/>
            <person name="Guimaraes L.M.S."/>
            <person name="Vidigal P.M.P."/>
            <person name="Pereira I.C."/>
            <person name="Badel J.L."/>
            <person name="Alfenas-Zerbini P."/>
            <person name="Ferreira M.A.S.V."/>
            <person name="Alfenas A.C."/>
        </authorList>
    </citation>
    <scope>NUCLEOTIDE SEQUENCE [LARGE SCALE GENOMIC DNA]</scope>
    <source>
        <strain evidence="6 7">IBSBF 435</strain>
    </source>
</reference>
<comment type="similarity">
    <text evidence="1">Belongs to the LysR transcriptional regulatory family.</text>
</comment>
<dbReference type="PANTHER" id="PTHR30579:SF7">
    <property type="entry name" value="HTH-TYPE TRANSCRIPTIONAL REGULATOR LRHA-RELATED"/>
    <property type="match status" value="1"/>
</dbReference>
<dbReference type="SUPFAM" id="SSF46785">
    <property type="entry name" value="Winged helix' DNA-binding domain"/>
    <property type="match status" value="1"/>
</dbReference>
<keyword evidence="2" id="KW-0805">Transcription regulation</keyword>
<dbReference type="OrthoDB" id="8437302at2"/>
<dbReference type="Gene3D" id="1.10.10.10">
    <property type="entry name" value="Winged helix-like DNA-binding domain superfamily/Winged helix DNA-binding domain"/>
    <property type="match status" value="1"/>
</dbReference>
<dbReference type="Proteomes" id="UP000279457">
    <property type="component" value="Unassembled WGS sequence"/>
</dbReference>
<evidence type="ECO:0000256" key="3">
    <source>
        <dbReference type="ARBA" id="ARBA00023125"/>
    </source>
</evidence>
<dbReference type="GO" id="GO:0003700">
    <property type="term" value="F:DNA-binding transcription factor activity"/>
    <property type="evidence" value="ECO:0007669"/>
    <property type="project" value="InterPro"/>
</dbReference>